<evidence type="ECO:0000256" key="3">
    <source>
        <dbReference type="SAM" id="SignalP"/>
    </source>
</evidence>
<proteinExistence type="predicted"/>
<evidence type="ECO:0008006" key="6">
    <source>
        <dbReference type="Google" id="ProtNLM"/>
    </source>
</evidence>
<dbReference type="Gene3D" id="1.20.5.340">
    <property type="match status" value="1"/>
</dbReference>
<dbReference type="Proteomes" id="UP001174909">
    <property type="component" value="Unassembled WGS sequence"/>
</dbReference>
<keyword evidence="5" id="KW-1185">Reference proteome</keyword>
<feature type="non-terminal residue" evidence="4">
    <location>
        <position position="1"/>
    </location>
</feature>
<dbReference type="EMBL" id="CASHTH010001125">
    <property type="protein sequence ID" value="CAI8011788.1"/>
    <property type="molecule type" value="Genomic_DNA"/>
</dbReference>
<name>A0AA35RHV3_GEOBA</name>
<feature type="region of interest" description="Disordered" evidence="1">
    <location>
        <begin position="152"/>
        <end position="173"/>
    </location>
</feature>
<gene>
    <name evidence="4" type="ORF">GBAR_LOCUS7558</name>
</gene>
<evidence type="ECO:0000256" key="1">
    <source>
        <dbReference type="SAM" id="MobiDB-lite"/>
    </source>
</evidence>
<keyword evidence="2" id="KW-1133">Transmembrane helix</keyword>
<keyword evidence="3" id="KW-0732">Signal</keyword>
<feature type="signal peptide" evidence="3">
    <location>
        <begin position="1"/>
        <end position="23"/>
    </location>
</feature>
<evidence type="ECO:0000313" key="5">
    <source>
        <dbReference type="Proteomes" id="UP001174909"/>
    </source>
</evidence>
<feature type="chain" id="PRO_5041325232" description="t-SNARE coiled-coil homology domain-containing protein" evidence="3">
    <location>
        <begin position="24"/>
        <end position="181"/>
    </location>
</feature>
<keyword evidence="2" id="KW-0812">Transmembrane</keyword>
<organism evidence="4 5">
    <name type="scientific">Geodia barretti</name>
    <name type="common">Barrett's horny sponge</name>
    <dbReference type="NCBI Taxonomy" id="519541"/>
    <lineage>
        <taxon>Eukaryota</taxon>
        <taxon>Metazoa</taxon>
        <taxon>Porifera</taxon>
        <taxon>Demospongiae</taxon>
        <taxon>Heteroscleromorpha</taxon>
        <taxon>Tetractinellida</taxon>
        <taxon>Astrophorina</taxon>
        <taxon>Geodiidae</taxon>
        <taxon>Geodia</taxon>
    </lineage>
</organism>
<sequence>MRNGRAICLGVLCVLFITSMVFAQSQSATETIIEKIGESERRVRDHVDAKVKDVETKISGIDTKVGTLSTDVAVNKTNIGNMQEDIRDLKGTVDRIWYGILGILGTLIVSIGGYFLKSWLQNRGKKDDVDAIDRLTEQITRLISAQAAIPETRDVPGHPEVPSVERLDKLTDDIRSIHHDE</sequence>
<protein>
    <recommendedName>
        <fullName evidence="6">t-SNARE coiled-coil homology domain-containing protein</fullName>
    </recommendedName>
</protein>
<evidence type="ECO:0000313" key="4">
    <source>
        <dbReference type="EMBL" id="CAI8011788.1"/>
    </source>
</evidence>
<evidence type="ECO:0000256" key="2">
    <source>
        <dbReference type="SAM" id="Phobius"/>
    </source>
</evidence>
<feature type="transmembrane region" description="Helical" evidence="2">
    <location>
        <begin position="96"/>
        <end position="116"/>
    </location>
</feature>
<keyword evidence="2" id="KW-0472">Membrane</keyword>
<comment type="caution">
    <text evidence="4">The sequence shown here is derived from an EMBL/GenBank/DDBJ whole genome shotgun (WGS) entry which is preliminary data.</text>
</comment>
<reference evidence="4" key="1">
    <citation type="submission" date="2023-03" db="EMBL/GenBank/DDBJ databases">
        <authorList>
            <person name="Steffen K."/>
            <person name="Cardenas P."/>
        </authorList>
    </citation>
    <scope>NUCLEOTIDE SEQUENCE</scope>
</reference>
<dbReference type="AlphaFoldDB" id="A0AA35RHV3"/>
<accession>A0AA35RHV3</accession>
<dbReference type="SUPFAM" id="SSF58100">
    <property type="entry name" value="Bacterial hemolysins"/>
    <property type="match status" value="1"/>
</dbReference>